<gene>
    <name evidence="2" type="ORF">HUJ06_000265</name>
</gene>
<feature type="region of interest" description="Disordered" evidence="1">
    <location>
        <begin position="1"/>
        <end position="38"/>
    </location>
</feature>
<keyword evidence="3" id="KW-1185">Reference proteome</keyword>
<evidence type="ECO:0000313" key="3">
    <source>
        <dbReference type="Proteomes" id="UP000607653"/>
    </source>
</evidence>
<comment type="caution">
    <text evidence="2">The sequence shown here is derived from an EMBL/GenBank/DDBJ whole genome shotgun (WGS) entry which is preliminary data.</text>
</comment>
<sequence length="38" mass="4219">MKETLNKTPLNQEPLTNSKQKQNLTSCQHQSSSVNSSS</sequence>
<dbReference type="EMBL" id="DUZY01000006">
    <property type="protein sequence ID" value="DAD42035.1"/>
    <property type="molecule type" value="Genomic_DNA"/>
</dbReference>
<organism evidence="2 3">
    <name type="scientific">Nelumbo nucifera</name>
    <name type="common">Sacred lotus</name>
    <dbReference type="NCBI Taxonomy" id="4432"/>
    <lineage>
        <taxon>Eukaryota</taxon>
        <taxon>Viridiplantae</taxon>
        <taxon>Streptophyta</taxon>
        <taxon>Embryophyta</taxon>
        <taxon>Tracheophyta</taxon>
        <taxon>Spermatophyta</taxon>
        <taxon>Magnoliopsida</taxon>
        <taxon>Proteales</taxon>
        <taxon>Nelumbonaceae</taxon>
        <taxon>Nelumbo</taxon>
    </lineage>
</organism>
<proteinExistence type="predicted"/>
<evidence type="ECO:0000256" key="1">
    <source>
        <dbReference type="SAM" id="MobiDB-lite"/>
    </source>
</evidence>
<protein>
    <submittedName>
        <fullName evidence="2">Uncharacterized protein</fullName>
    </submittedName>
</protein>
<accession>A0A822ZF57</accession>
<reference evidence="2 3" key="1">
    <citation type="journal article" date="2020" name="Mol. Biol. Evol.">
        <title>Distinct Expression and Methylation Patterns for Genes with Different Fates following a Single Whole-Genome Duplication in Flowering Plants.</title>
        <authorList>
            <person name="Shi T."/>
            <person name="Rahmani R.S."/>
            <person name="Gugger P.F."/>
            <person name="Wang M."/>
            <person name="Li H."/>
            <person name="Zhang Y."/>
            <person name="Li Z."/>
            <person name="Wang Q."/>
            <person name="Van de Peer Y."/>
            <person name="Marchal K."/>
            <person name="Chen J."/>
        </authorList>
    </citation>
    <scope>NUCLEOTIDE SEQUENCE [LARGE SCALE GENOMIC DNA]</scope>
    <source>
        <tissue evidence="2">Leaf</tissue>
    </source>
</reference>
<name>A0A822ZF57_NELNU</name>
<dbReference type="Proteomes" id="UP000607653">
    <property type="component" value="Unassembled WGS sequence"/>
</dbReference>
<evidence type="ECO:0000313" key="2">
    <source>
        <dbReference type="EMBL" id="DAD42035.1"/>
    </source>
</evidence>
<feature type="compositionally biased region" description="Polar residues" evidence="1">
    <location>
        <begin position="1"/>
        <end position="30"/>
    </location>
</feature>
<dbReference type="AlphaFoldDB" id="A0A822ZF57"/>